<accession>K8F1Y9</accession>
<dbReference type="OrthoDB" id="435881at2759"/>
<dbReference type="InterPro" id="IPR036155">
    <property type="entry name" value="Crypto/Photolyase_N_sf"/>
</dbReference>
<dbReference type="Gene3D" id="1.25.40.80">
    <property type="match status" value="1"/>
</dbReference>
<dbReference type="GO" id="GO:0032922">
    <property type="term" value="P:circadian regulation of gene expression"/>
    <property type="evidence" value="ECO:0007669"/>
    <property type="project" value="TreeGrafter"/>
</dbReference>
<feature type="binding site" evidence="4">
    <location>
        <begin position="354"/>
        <end position="361"/>
    </location>
    <ligand>
        <name>FAD</name>
        <dbReference type="ChEBI" id="CHEBI:57692"/>
    </ligand>
</feature>
<dbReference type="Proteomes" id="UP000198341">
    <property type="component" value="Chromosome 3"/>
</dbReference>
<keyword evidence="3 4" id="KW-0274">FAD</keyword>
<dbReference type="InterPro" id="IPR005101">
    <property type="entry name" value="Cryptochr/Photolyase_FAD-bd"/>
</dbReference>
<evidence type="ECO:0000256" key="5">
    <source>
        <dbReference type="PIRSR" id="PIRSR602081-2"/>
    </source>
</evidence>
<dbReference type="Pfam" id="PF03441">
    <property type="entry name" value="FAD_binding_7"/>
    <property type="match status" value="1"/>
</dbReference>
<dbReference type="GeneID" id="19016568"/>
<feature type="binding site" evidence="4">
    <location>
        <begin position="452"/>
        <end position="454"/>
    </location>
    <ligand>
        <name>FAD</name>
        <dbReference type="ChEBI" id="CHEBI:57692"/>
    </ligand>
</feature>
<dbReference type="GO" id="GO:0003677">
    <property type="term" value="F:DNA binding"/>
    <property type="evidence" value="ECO:0007669"/>
    <property type="project" value="TreeGrafter"/>
</dbReference>
<organism evidence="7 8">
    <name type="scientific">Bathycoccus prasinos</name>
    <dbReference type="NCBI Taxonomy" id="41875"/>
    <lineage>
        <taxon>Eukaryota</taxon>
        <taxon>Viridiplantae</taxon>
        <taxon>Chlorophyta</taxon>
        <taxon>Mamiellophyceae</taxon>
        <taxon>Mamiellales</taxon>
        <taxon>Bathycoccaceae</taxon>
        <taxon>Bathycoccus</taxon>
    </lineage>
</organism>
<feature type="binding site" evidence="4">
    <location>
        <begin position="311"/>
        <end position="315"/>
    </location>
    <ligand>
        <name>FAD</name>
        <dbReference type="ChEBI" id="CHEBI:57692"/>
    </ligand>
</feature>
<dbReference type="InterPro" id="IPR014729">
    <property type="entry name" value="Rossmann-like_a/b/a_fold"/>
</dbReference>
<dbReference type="PANTHER" id="PTHR11455">
    <property type="entry name" value="CRYPTOCHROME"/>
    <property type="match status" value="1"/>
</dbReference>
<dbReference type="RefSeq" id="XP_007514096.1">
    <property type="nucleotide sequence ID" value="XM_007514034.1"/>
</dbReference>
<keyword evidence="2 4" id="KW-0285">Flavoprotein</keyword>
<dbReference type="Gene3D" id="1.10.579.10">
    <property type="entry name" value="DNA Cyclobutane Dipyrimidine Photolyase, subunit A, domain 3"/>
    <property type="match status" value="1"/>
</dbReference>
<gene>
    <name evidence="7" type="ORF">Bathy03g00300</name>
</gene>
<reference evidence="7 8" key="1">
    <citation type="submission" date="2011-10" db="EMBL/GenBank/DDBJ databases">
        <authorList>
            <person name="Genoscope - CEA"/>
        </authorList>
    </citation>
    <scope>NUCLEOTIDE SEQUENCE [LARGE SCALE GENOMIC DNA]</scope>
    <source>
        <strain evidence="7 8">RCC 1105</strain>
    </source>
</reference>
<evidence type="ECO:0000256" key="2">
    <source>
        <dbReference type="ARBA" id="ARBA00022630"/>
    </source>
</evidence>
<feature type="site" description="Electron transfer via tryptophanyl radical" evidence="5">
    <location>
        <position position="385"/>
    </location>
</feature>
<evidence type="ECO:0000256" key="4">
    <source>
        <dbReference type="PIRSR" id="PIRSR602081-1"/>
    </source>
</evidence>
<feature type="domain" description="Photolyase/cryptochrome alpha/beta" evidence="6">
    <location>
        <begin position="6"/>
        <end position="154"/>
    </location>
</feature>
<name>K8F1Y9_9CHLO</name>
<dbReference type="InterPro" id="IPR006050">
    <property type="entry name" value="DNA_photolyase_N"/>
</dbReference>
<dbReference type="KEGG" id="bpg:Bathy03g00300"/>
<feature type="site" description="Electron transfer via tryptophanyl radical" evidence="5">
    <location>
        <position position="439"/>
    </location>
</feature>
<dbReference type="GO" id="GO:0005634">
    <property type="term" value="C:nucleus"/>
    <property type="evidence" value="ECO:0007669"/>
    <property type="project" value="TreeGrafter"/>
</dbReference>
<evidence type="ECO:0000259" key="6">
    <source>
        <dbReference type="PROSITE" id="PS51645"/>
    </source>
</evidence>
<comment type="similarity">
    <text evidence="1">Belongs to the DNA photolyase class-1 family.</text>
</comment>
<feature type="site" description="Electron transfer via tryptophanyl radical" evidence="5">
    <location>
        <position position="462"/>
    </location>
</feature>
<dbReference type="AlphaFoldDB" id="K8F1Y9"/>
<dbReference type="Pfam" id="PF00875">
    <property type="entry name" value="DNA_photolyase"/>
    <property type="match status" value="1"/>
</dbReference>
<dbReference type="GO" id="GO:0043153">
    <property type="term" value="P:entrainment of circadian clock by photoperiod"/>
    <property type="evidence" value="ECO:0007669"/>
    <property type="project" value="TreeGrafter"/>
</dbReference>
<evidence type="ECO:0000256" key="1">
    <source>
        <dbReference type="ARBA" id="ARBA00005862"/>
    </source>
</evidence>
<dbReference type="PROSITE" id="PS51645">
    <property type="entry name" value="PHR_CRY_ALPHA_BETA"/>
    <property type="match status" value="1"/>
</dbReference>
<dbReference type="GO" id="GO:0071949">
    <property type="term" value="F:FAD binding"/>
    <property type="evidence" value="ECO:0007669"/>
    <property type="project" value="TreeGrafter"/>
</dbReference>
<dbReference type="SUPFAM" id="SSF52425">
    <property type="entry name" value="Cryptochrome/photolyase, N-terminal domain"/>
    <property type="match status" value="1"/>
</dbReference>
<dbReference type="GO" id="GO:0003904">
    <property type="term" value="F:deoxyribodipyrimidine photo-lyase activity"/>
    <property type="evidence" value="ECO:0007669"/>
    <property type="project" value="TreeGrafter"/>
</dbReference>
<sequence length="574" mass="64432">MGNEATTSIVWFRKGLRIHDNPALSEALIDAKNFGGGDESKKVLPLFILDPWFCNEKSVGANRMNFLLQSLTNLNENLGSLLSIENVNDANNCLTVVQGKPKDVLPNVIKKFNVSSVYFEKEQVEPFGKQRDEEIIEMCKKLNVDVNTYASHTLYDQEFLLSKASAKGIPPSTMGAFQKVLANVGEPPSPVPEPPKNSLRVIPNAGDALSKEFKYANGIPTLEDLGYKAKSLSFKGGKGGETEGLRRMRGALCRGGDGYKYVQEFDKPQSSPCQLFAKEKGSGKALNPFEMAKKASSSSSPKEESLLWPSTTALSPHLKFGTVSVRQFYFELQDILKNELKGKHTNPPTSLMGQILWREFYYVNACGTPNYDKMVGNRICKQIKWKHDPENLAKWENAQTGFPWIDAAMTQLKEEGWMHHLARHAVACFLTRGDLFISWEEGARVFDRDLVDADWALNNGNWMWLSASSFFYQYFRVYGPHSFAKKYDKEGAYVKHFLPVLKDMPSKYVYEPWTAPLEVQKKAGCIVGVDYPKPMVDHAIASKQCMAWMNEAYAAGKEKKSGGEEKSNKKAKTK</sequence>
<protein>
    <recommendedName>
        <fullName evidence="6">Photolyase/cryptochrome alpha/beta domain-containing protein</fullName>
    </recommendedName>
</protein>
<dbReference type="SUPFAM" id="SSF48173">
    <property type="entry name" value="Cryptochrome/photolyase FAD-binding domain"/>
    <property type="match status" value="1"/>
</dbReference>
<evidence type="ECO:0000313" key="8">
    <source>
        <dbReference type="Proteomes" id="UP000198341"/>
    </source>
</evidence>
<dbReference type="eggNOG" id="KOG0133">
    <property type="taxonomic scope" value="Eukaryota"/>
</dbReference>
<comment type="cofactor">
    <cofactor evidence="4">
        <name>FAD</name>
        <dbReference type="ChEBI" id="CHEBI:57692"/>
    </cofactor>
    <text evidence="4">Binds 1 FAD per subunit.</text>
</comment>
<evidence type="ECO:0000256" key="3">
    <source>
        <dbReference type="ARBA" id="ARBA00022827"/>
    </source>
</evidence>
<evidence type="ECO:0000313" key="7">
    <source>
        <dbReference type="EMBL" id="CCO15533.1"/>
    </source>
</evidence>
<dbReference type="InterPro" id="IPR036134">
    <property type="entry name" value="Crypto/Photolyase_FAD-like_sf"/>
</dbReference>
<dbReference type="GO" id="GO:0005737">
    <property type="term" value="C:cytoplasm"/>
    <property type="evidence" value="ECO:0007669"/>
    <property type="project" value="TreeGrafter"/>
</dbReference>
<dbReference type="InterPro" id="IPR002081">
    <property type="entry name" value="Cryptochrome/DNA_photolyase_1"/>
</dbReference>
<dbReference type="Gene3D" id="3.40.50.620">
    <property type="entry name" value="HUPs"/>
    <property type="match status" value="1"/>
</dbReference>
<keyword evidence="8" id="KW-1185">Reference proteome</keyword>
<proteinExistence type="inferred from homology"/>
<dbReference type="STRING" id="41875.K8F1Y9"/>
<dbReference type="PANTHER" id="PTHR11455:SF9">
    <property type="entry name" value="CRYPTOCHROME CIRCADIAN CLOCK 5 ISOFORM X1"/>
    <property type="match status" value="1"/>
</dbReference>
<dbReference type="EMBL" id="FO082276">
    <property type="protein sequence ID" value="CCO15533.1"/>
    <property type="molecule type" value="Genomic_DNA"/>
</dbReference>